<dbReference type="InterPro" id="IPR011606">
    <property type="entry name" value="Brnchd-chn_aa_trnsp_permease"/>
</dbReference>
<keyword evidence="11" id="KW-1185">Reference proteome</keyword>
<evidence type="ECO:0000256" key="5">
    <source>
        <dbReference type="ARBA" id="ARBA00022692"/>
    </source>
</evidence>
<evidence type="ECO:0000256" key="9">
    <source>
        <dbReference type="SAM" id="Phobius"/>
    </source>
</evidence>
<dbReference type="AlphaFoldDB" id="A0A7W8QSK0"/>
<evidence type="ECO:0000313" key="10">
    <source>
        <dbReference type="EMBL" id="MBB5435812.1"/>
    </source>
</evidence>
<evidence type="ECO:0000256" key="1">
    <source>
        <dbReference type="ARBA" id="ARBA00004651"/>
    </source>
</evidence>
<feature type="transmembrane region" description="Helical" evidence="9">
    <location>
        <begin position="157"/>
        <end position="175"/>
    </location>
</feature>
<dbReference type="PANTHER" id="PTHR34979">
    <property type="entry name" value="INNER MEMBRANE PROTEIN YGAZ"/>
    <property type="match status" value="1"/>
</dbReference>
<feature type="transmembrane region" description="Helical" evidence="9">
    <location>
        <begin position="127"/>
        <end position="151"/>
    </location>
</feature>
<keyword evidence="6 9" id="KW-1133">Transmembrane helix</keyword>
<evidence type="ECO:0000256" key="3">
    <source>
        <dbReference type="ARBA" id="ARBA00022448"/>
    </source>
</evidence>
<evidence type="ECO:0000256" key="7">
    <source>
        <dbReference type="ARBA" id="ARBA00023136"/>
    </source>
</evidence>
<evidence type="ECO:0000256" key="6">
    <source>
        <dbReference type="ARBA" id="ARBA00022989"/>
    </source>
</evidence>
<proteinExistence type="inferred from homology"/>
<name>A0A7W8QSK0_9ACTN</name>
<keyword evidence="7 9" id="KW-0472">Membrane</keyword>
<evidence type="ECO:0000256" key="8">
    <source>
        <dbReference type="SAM" id="MobiDB-lite"/>
    </source>
</evidence>
<comment type="similarity">
    <text evidence="2">Belongs to the AzlC family.</text>
</comment>
<evidence type="ECO:0000256" key="4">
    <source>
        <dbReference type="ARBA" id="ARBA00022475"/>
    </source>
</evidence>
<keyword evidence="4" id="KW-1003">Cell membrane</keyword>
<evidence type="ECO:0000256" key="2">
    <source>
        <dbReference type="ARBA" id="ARBA00010735"/>
    </source>
</evidence>
<dbReference type="Proteomes" id="UP000572635">
    <property type="component" value="Unassembled WGS sequence"/>
</dbReference>
<keyword evidence="5 9" id="KW-0812">Transmembrane</keyword>
<dbReference type="PANTHER" id="PTHR34979:SF1">
    <property type="entry name" value="INNER MEMBRANE PROTEIN YGAZ"/>
    <property type="match status" value="1"/>
</dbReference>
<comment type="caution">
    <text evidence="10">The sequence shown here is derived from an EMBL/GenBank/DDBJ whole genome shotgun (WGS) entry which is preliminary data.</text>
</comment>
<feature type="transmembrane region" description="Helical" evidence="9">
    <location>
        <begin position="15"/>
        <end position="36"/>
    </location>
</feature>
<dbReference type="GO" id="GO:0005886">
    <property type="term" value="C:plasma membrane"/>
    <property type="evidence" value="ECO:0007669"/>
    <property type="project" value="UniProtKB-SubCell"/>
</dbReference>
<protein>
    <submittedName>
        <fullName evidence="10">Putative branched-subunit amino acid permease</fullName>
    </submittedName>
</protein>
<dbReference type="EMBL" id="JACHDB010000002">
    <property type="protein sequence ID" value="MBB5435812.1"/>
    <property type="molecule type" value="Genomic_DNA"/>
</dbReference>
<evidence type="ECO:0000313" key="11">
    <source>
        <dbReference type="Proteomes" id="UP000572635"/>
    </source>
</evidence>
<dbReference type="RefSeq" id="WP_184398916.1">
    <property type="nucleotide sequence ID" value="NZ_BAAAJD010000072.1"/>
</dbReference>
<feature type="region of interest" description="Disordered" evidence="8">
    <location>
        <begin position="222"/>
        <end position="261"/>
    </location>
</feature>
<dbReference type="Pfam" id="PF03591">
    <property type="entry name" value="AzlC"/>
    <property type="match status" value="1"/>
</dbReference>
<sequence>MSNSVFPLSPPVRDALGIGLAVGVSGTAFGTAAVAAGLSVPQACALSLFAFTGASQFALVGVVAGGGNLIAGAVGALLLGARNTLYGLRMADLLGWRGARRAVAAHGVIDETAAASMAQRTPADSRTAFTATFASLFVFWNATTLLGAVATERIGDTSAFGLDTVGPAIFLALLWPRLRESGRVRLVAAGGALIALAAVPFLPPGVPVLLAAAAVLLGPAAPGGAPAGGGDGRTADGPPPPDGGGSGDPADGAEERREVRP</sequence>
<dbReference type="GO" id="GO:1903785">
    <property type="term" value="P:L-valine transmembrane transport"/>
    <property type="evidence" value="ECO:0007669"/>
    <property type="project" value="TreeGrafter"/>
</dbReference>
<accession>A0A7W8QSK0</accession>
<organism evidence="10 11">
    <name type="scientific">Nocardiopsis composta</name>
    <dbReference type="NCBI Taxonomy" id="157465"/>
    <lineage>
        <taxon>Bacteria</taxon>
        <taxon>Bacillati</taxon>
        <taxon>Actinomycetota</taxon>
        <taxon>Actinomycetes</taxon>
        <taxon>Streptosporangiales</taxon>
        <taxon>Nocardiopsidaceae</taxon>
        <taxon>Nocardiopsis</taxon>
    </lineage>
</organism>
<comment type="subcellular location">
    <subcellularLocation>
        <location evidence="1">Cell membrane</location>
        <topology evidence="1">Multi-pass membrane protein</topology>
    </subcellularLocation>
</comment>
<feature type="transmembrane region" description="Helical" evidence="9">
    <location>
        <begin position="69"/>
        <end position="88"/>
    </location>
</feature>
<gene>
    <name evidence="10" type="ORF">HDA36_005960</name>
</gene>
<reference evidence="10 11" key="1">
    <citation type="submission" date="2020-08" db="EMBL/GenBank/DDBJ databases">
        <title>Sequencing the genomes of 1000 actinobacteria strains.</title>
        <authorList>
            <person name="Klenk H.-P."/>
        </authorList>
    </citation>
    <scope>NUCLEOTIDE SEQUENCE [LARGE SCALE GENOMIC DNA]</scope>
    <source>
        <strain evidence="10 11">DSM 44551</strain>
    </source>
</reference>
<feature type="transmembrane region" description="Helical" evidence="9">
    <location>
        <begin position="187"/>
        <end position="217"/>
    </location>
</feature>
<keyword evidence="3" id="KW-0813">Transport</keyword>